<dbReference type="Proteomes" id="UP000661918">
    <property type="component" value="Unassembled WGS sequence"/>
</dbReference>
<evidence type="ECO:0000313" key="3">
    <source>
        <dbReference type="Proteomes" id="UP000661918"/>
    </source>
</evidence>
<gene>
    <name evidence="2" type="ORF">GCM10010841_27900</name>
</gene>
<comment type="caution">
    <text evidence="2">The sequence shown here is derived from an EMBL/GenBank/DDBJ whole genome shotgun (WGS) entry which is preliminary data.</text>
</comment>
<protein>
    <submittedName>
        <fullName evidence="2">Uncharacterized protein</fullName>
    </submittedName>
</protein>
<feature type="compositionally biased region" description="Basic and acidic residues" evidence="1">
    <location>
        <begin position="62"/>
        <end position="74"/>
    </location>
</feature>
<sequence>MRGDFFSWNEFPFPAGTQMEKDVEPQAAPRLERQAQLRCGPEALKHLFHSTGRSDYPRLQERLADDQRPVERQASHGKPMLFRR</sequence>
<reference evidence="3" key="1">
    <citation type="journal article" date="2019" name="Int. J. Syst. Evol. Microbiol.">
        <title>The Global Catalogue of Microorganisms (GCM) 10K type strain sequencing project: providing services to taxonomists for standard genome sequencing and annotation.</title>
        <authorList>
            <consortium name="The Broad Institute Genomics Platform"/>
            <consortium name="The Broad Institute Genome Sequencing Center for Infectious Disease"/>
            <person name="Wu L."/>
            <person name="Ma J."/>
        </authorList>
    </citation>
    <scope>NUCLEOTIDE SEQUENCE [LARGE SCALE GENOMIC DNA]</scope>
    <source>
        <strain evidence="3">JCM 15443</strain>
    </source>
</reference>
<keyword evidence="3" id="KW-1185">Reference proteome</keyword>
<evidence type="ECO:0000313" key="2">
    <source>
        <dbReference type="EMBL" id="GGM18160.1"/>
    </source>
</evidence>
<evidence type="ECO:0000256" key="1">
    <source>
        <dbReference type="SAM" id="MobiDB-lite"/>
    </source>
</evidence>
<organism evidence="2 3">
    <name type="scientific">Deinococcus aerophilus</name>
    <dbReference type="NCBI Taxonomy" id="522488"/>
    <lineage>
        <taxon>Bacteria</taxon>
        <taxon>Thermotogati</taxon>
        <taxon>Deinococcota</taxon>
        <taxon>Deinococci</taxon>
        <taxon>Deinococcales</taxon>
        <taxon>Deinococcaceae</taxon>
        <taxon>Deinococcus</taxon>
    </lineage>
</organism>
<dbReference type="EMBL" id="BMOM01000031">
    <property type="protein sequence ID" value="GGM18160.1"/>
    <property type="molecule type" value="Genomic_DNA"/>
</dbReference>
<accession>A0ABQ2GYB4</accession>
<feature type="region of interest" description="Disordered" evidence="1">
    <location>
        <begin position="62"/>
        <end position="84"/>
    </location>
</feature>
<proteinExistence type="predicted"/>
<name>A0ABQ2GYB4_9DEIO</name>